<dbReference type="AlphaFoldDB" id="A0A517U6D1"/>
<reference evidence="1 2" key="1">
    <citation type="submission" date="2019-02" db="EMBL/GenBank/DDBJ databases">
        <title>Deep-cultivation of Planctomycetes and their phenomic and genomic characterization uncovers novel biology.</title>
        <authorList>
            <person name="Wiegand S."/>
            <person name="Jogler M."/>
            <person name="Boedeker C."/>
            <person name="Pinto D."/>
            <person name="Vollmers J."/>
            <person name="Rivas-Marin E."/>
            <person name="Kohn T."/>
            <person name="Peeters S.H."/>
            <person name="Heuer A."/>
            <person name="Rast P."/>
            <person name="Oberbeckmann S."/>
            <person name="Bunk B."/>
            <person name="Jeske O."/>
            <person name="Meyerdierks A."/>
            <person name="Storesund J.E."/>
            <person name="Kallscheuer N."/>
            <person name="Luecker S."/>
            <person name="Lage O.M."/>
            <person name="Pohl T."/>
            <person name="Merkel B.J."/>
            <person name="Hornburger P."/>
            <person name="Mueller R.-W."/>
            <person name="Bruemmer F."/>
            <person name="Labrenz M."/>
            <person name="Spormann A.M."/>
            <person name="Op den Camp H."/>
            <person name="Overmann J."/>
            <person name="Amann R."/>
            <person name="Jetten M.S.M."/>
            <person name="Mascher T."/>
            <person name="Medema M.H."/>
            <person name="Devos D.P."/>
            <person name="Kaster A.-K."/>
            <person name="Ovreas L."/>
            <person name="Rohde M."/>
            <person name="Galperin M.Y."/>
            <person name="Jogler C."/>
        </authorList>
    </citation>
    <scope>NUCLEOTIDE SEQUENCE [LARGE SCALE GENOMIC DNA]</scope>
    <source>
        <strain evidence="1 2">I41</strain>
    </source>
</reference>
<proteinExistence type="predicted"/>
<protein>
    <recommendedName>
        <fullName evidence="3">Phage metallopeptidase domain-containing protein</fullName>
    </recommendedName>
</protein>
<evidence type="ECO:0000313" key="1">
    <source>
        <dbReference type="EMBL" id="QDT76188.1"/>
    </source>
</evidence>
<dbReference type="EMBL" id="CP036339">
    <property type="protein sequence ID" value="QDT76188.1"/>
    <property type="molecule type" value="Genomic_DNA"/>
</dbReference>
<dbReference type="OrthoDB" id="5395677at2"/>
<sequence>MPSQSKGFDFTGAIRLVCVDISRRLPEMSHIDMARVAVGLCQTRSDAMHGVFATLTPLRFAGGRAEKKVRGRLHRIQPLVDPSGQEYLYLLNFYLPRFLNLPLEEKLSTIVHELWHIGPMFDGDLRRHEGRCYAHGSSQRKYDALMDRMTRKWLASDPPAHVYEFLECQFQELHAEHGGIRGQRWPAPKMVPG</sequence>
<dbReference type="RefSeq" id="WP_145435959.1">
    <property type="nucleotide sequence ID" value="NZ_CP036339.1"/>
</dbReference>
<dbReference type="KEGG" id="llh:I41_54330"/>
<accession>A0A517U6D1</accession>
<keyword evidence="2" id="KW-1185">Reference proteome</keyword>
<evidence type="ECO:0000313" key="2">
    <source>
        <dbReference type="Proteomes" id="UP000317909"/>
    </source>
</evidence>
<evidence type="ECO:0008006" key="3">
    <source>
        <dbReference type="Google" id="ProtNLM"/>
    </source>
</evidence>
<organism evidence="1 2">
    <name type="scientific">Lacipirellula limnantheis</name>
    <dbReference type="NCBI Taxonomy" id="2528024"/>
    <lineage>
        <taxon>Bacteria</taxon>
        <taxon>Pseudomonadati</taxon>
        <taxon>Planctomycetota</taxon>
        <taxon>Planctomycetia</taxon>
        <taxon>Pirellulales</taxon>
        <taxon>Lacipirellulaceae</taxon>
        <taxon>Lacipirellula</taxon>
    </lineage>
</organism>
<name>A0A517U6D1_9BACT</name>
<gene>
    <name evidence="1" type="ORF">I41_54330</name>
</gene>
<dbReference type="Proteomes" id="UP000317909">
    <property type="component" value="Chromosome"/>
</dbReference>